<evidence type="ECO:0000256" key="1">
    <source>
        <dbReference type="SAM" id="MobiDB-lite"/>
    </source>
</evidence>
<dbReference type="GeneID" id="85307191"/>
<proteinExistence type="predicted"/>
<feature type="compositionally biased region" description="Basic and acidic residues" evidence="1">
    <location>
        <begin position="142"/>
        <end position="154"/>
    </location>
</feature>
<reference evidence="2" key="1">
    <citation type="submission" date="2023-06" db="EMBL/GenBank/DDBJ databases">
        <title>Genome-scale phylogeny and comparative genomics of the fungal order Sordariales.</title>
        <authorList>
            <consortium name="Lawrence Berkeley National Laboratory"/>
            <person name="Hensen N."/>
            <person name="Bonometti L."/>
            <person name="Westerberg I."/>
            <person name="Brannstrom I.O."/>
            <person name="Guillou S."/>
            <person name="Cros-Aarteil S."/>
            <person name="Calhoun S."/>
            <person name="Haridas S."/>
            <person name="Kuo A."/>
            <person name="Mondo S."/>
            <person name="Pangilinan J."/>
            <person name="Riley R."/>
            <person name="Labutti K."/>
            <person name="Andreopoulos B."/>
            <person name="Lipzen A."/>
            <person name="Chen C."/>
            <person name="Yanf M."/>
            <person name="Daum C."/>
            <person name="Ng V."/>
            <person name="Clum A."/>
            <person name="Steindorff A."/>
            <person name="Ohm R."/>
            <person name="Martin F."/>
            <person name="Silar P."/>
            <person name="Natvig D."/>
            <person name="Lalanne C."/>
            <person name="Gautier V."/>
            <person name="Ament-Velasquez S.L."/>
            <person name="Kruys A."/>
            <person name="Hutchinson M.I."/>
            <person name="Powell A.J."/>
            <person name="Barry K."/>
            <person name="Miller A.N."/>
            <person name="Grigoriev I.V."/>
            <person name="Debuchy R."/>
            <person name="Gladieux P."/>
            <person name="Thoren M.H."/>
            <person name="Johannesson H."/>
        </authorList>
    </citation>
    <scope>NUCLEOTIDE SEQUENCE</scope>
    <source>
        <strain evidence="2">8032-3</strain>
    </source>
</reference>
<accession>A0AAJ0FMY4</accession>
<keyword evidence="3" id="KW-1185">Reference proteome</keyword>
<feature type="region of interest" description="Disordered" evidence="1">
    <location>
        <begin position="240"/>
        <end position="264"/>
    </location>
</feature>
<organism evidence="2 3">
    <name type="scientific">Phialemonium atrogriseum</name>
    <dbReference type="NCBI Taxonomy" id="1093897"/>
    <lineage>
        <taxon>Eukaryota</taxon>
        <taxon>Fungi</taxon>
        <taxon>Dikarya</taxon>
        <taxon>Ascomycota</taxon>
        <taxon>Pezizomycotina</taxon>
        <taxon>Sordariomycetes</taxon>
        <taxon>Sordariomycetidae</taxon>
        <taxon>Cephalothecales</taxon>
        <taxon>Cephalothecaceae</taxon>
        <taxon>Phialemonium</taxon>
    </lineage>
</organism>
<feature type="compositionally biased region" description="Basic and acidic residues" evidence="1">
    <location>
        <begin position="162"/>
        <end position="171"/>
    </location>
</feature>
<protein>
    <submittedName>
        <fullName evidence="2">Uncharacterized protein</fullName>
    </submittedName>
</protein>
<dbReference type="AlphaFoldDB" id="A0AAJ0FMY4"/>
<feature type="region of interest" description="Disordered" evidence="1">
    <location>
        <begin position="100"/>
        <end position="171"/>
    </location>
</feature>
<comment type="caution">
    <text evidence="2">The sequence shown here is derived from an EMBL/GenBank/DDBJ whole genome shotgun (WGS) entry which is preliminary data.</text>
</comment>
<dbReference type="Proteomes" id="UP001244011">
    <property type="component" value="Unassembled WGS sequence"/>
</dbReference>
<gene>
    <name evidence="2" type="ORF">QBC33DRAFT_373622</name>
</gene>
<feature type="compositionally biased region" description="Polar residues" evidence="1">
    <location>
        <begin position="109"/>
        <end position="124"/>
    </location>
</feature>
<dbReference type="RefSeq" id="XP_060284572.1">
    <property type="nucleotide sequence ID" value="XM_060424004.1"/>
</dbReference>
<evidence type="ECO:0000313" key="3">
    <source>
        <dbReference type="Proteomes" id="UP001244011"/>
    </source>
</evidence>
<name>A0AAJ0FMY4_9PEZI</name>
<dbReference type="EMBL" id="MU839005">
    <property type="protein sequence ID" value="KAK1768359.1"/>
    <property type="molecule type" value="Genomic_DNA"/>
</dbReference>
<evidence type="ECO:0000313" key="2">
    <source>
        <dbReference type="EMBL" id="KAK1768359.1"/>
    </source>
</evidence>
<sequence length="264" mass="28630">MLRFSPSLVARPFSIVRIVKDNSNSWPIVGQLRPPMSFTITINPSTAEKETGFEVSLNVDETSSVTIKPSTTAGRDSGVEVLVKAEKSFTITINASSAEVVDSPPAQPTGLSSHPTPPSDTSLGGASPTGRRGRSLSVDSSDGGRPEKRARLAADEDELASEDSRPDKDRALWEHTGARRIRWGKWPTASVLPGESPRAHERRLDWEYSACREAESRYYHWHVAQTELLVPSDEQLGALEAESEDEGAYGMASRPASEGGSWVG</sequence>